<keyword evidence="4" id="KW-1185">Reference proteome</keyword>
<protein>
    <submittedName>
        <fullName evidence="3">SHOCT domain-containing protein</fullName>
    </submittedName>
</protein>
<dbReference type="Proteomes" id="UP001377804">
    <property type="component" value="Unassembled WGS sequence"/>
</dbReference>
<gene>
    <name evidence="3" type="ORF">R4Y45_07335</name>
</gene>
<dbReference type="EMBL" id="JAWMWG010000006">
    <property type="protein sequence ID" value="MEJ6349032.1"/>
    <property type="molecule type" value="Genomic_DNA"/>
</dbReference>
<dbReference type="InterPro" id="IPR018649">
    <property type="entry name" value="SHOCT"/>
</dbReference>
<evidence type="ECO:0000313" key="4">
    <source>
        <dbReference type="Proteomes" id="UP001377804"/>
    </source>
</evidence>
<feature type="domain" description="DUF4429" evidence="2">
    <location>
        <begin position="18"/>
        <end position="98"/>
    </location>
</feature>
<feature type="domain" description="SHOCT" evidence="1">
    <location>
        <begin position="124"/>
        <end position="151"/>
    </location>
</feature>
<dbReference type="RefSeq" id="WP_339970598.1">
    <property type="nucleotide sequence ID" value="NZ_JAWMWG010000006.1"/>
</dbReference>
<dbReference type="Pfam" id="PF14472">
    <property type="entry name" value="DUF4429"/>
    <property type="match status" value="1"/>
</dbReference>
<evidence type="ECO:0000259" key="2">
    <source>
        <dbReference type="Pfam" id="PF14472"/>
    </source>
</evidence>
<evidence type="ECO:0000313" key="3">
    <source>
        <dbReference type="EMBL" id="MEJ6349032.1"/>
    </source>
</evidence>
<comment type="caution">
    <text evidence="3">The sequence shown here is derived from an EMBL/GenBank/DDBJ whole genome shotgun (WGS) entry which is preliminary data.</text>
</comment>
<dbReference type="InterPro" id="IPR027860">
    <property type="entry name" value="DUF4429"/>
</dbReference>
<evidence type="ECO:0000259" key="1">
    <source>
        <dbReference type="Pfam" id="PF09851"/>
    </source>
</evidence>
<dbReference type="Pfam" id="PF09851">
    <property type="entry name" value="SHOCT"/>
    <property type="match status" value="1"/>
</dbReference>
<name>A0ABU8SI16_9LACO</name>
<organism evidence="3 4">
    <name type="scientific">Holzapfeliella saturejae</name>
    <dbReference type="NCBI Taxonomy" id="3082953"/>
    <lineage>
        <taxon>Bacteria</taxon>
        <taxon>Bacillati</taxon>
        <taxon>Bacillota</taxon>
        <taxon>Bacilli</taxon>
        <taxon>Lactobacillales</taxon>
        <taxon>Lactobacillaceae</taxon>
        <taxon>Holzapfeliella</taxon>
    </lineage>
</organism>
<accession>A0ABU8SI16</accession>
<proteinExistence type="predicted"/>
<sequence length="153" mass="17468">MEKEFYFKHDKTTITISDEMLKIKRKGLSKKITHGLSGEKEININNITSVQVKKPTIFTKGYIQLAYTGSPETKNGILAAGLDENSVLFVHKDQEKIDEIKSYINSIIYRKKDNSSTNNLSVADEIKKLKELLDQDVLTQDEFDAKKTELLEL</sequence>
<reference evidence="3 4" key="1">
    <citation type="submission" date="2023-10" db="EMBL/GenBank/DDBJ databases">
        <title>Holzapfeliella saturejae sp. nov. isolated from Satureja montana flowers.</title>
        <authorList>
            <person name="Alcantara C."/>
            <person name="Zuniga M."/>
            <person name="Landete J.M."/>
            <person name="Monedero V."/>
        </authorList>
    </citation>
    <scope>NUCLEOTIDE SEQUENCE [LARGE SCALE GENOMIC DNA]</scope>
    <source>
        <strain evidence="3 4">He02</strain>
    </source>
</reference>